<dbReference type="PANTHER" id="PTHR23028:SF127">
    <property type="entry name" value="ACYL_TRANSF_3 DOMAIN-CONTAINING PROTEIN-RELATED"/>
    <property type="match status" value="1"/>
</dbReference>
<dbReference type="EMBL" id="BTSX01000006">
    <property type="protein sequence ID" value="GMT07646.1"/>
    <property type="molecule type" value="Genomic_DNA"/>
</dbReference>
<feature type="non-terminal residue" evidence="1">
    <location>
        <position position="117"/>
    </location>
</feature>
<dbReference type="PANTHER" id="PTHR23028">
    <property type="entry name" value="ACETYLTRANSFERASE"/>
    <property type="match status" value="1"/>
</dbReference>
<protein>
    <submittedName>
        <fullName evidence="1">Uncharacterized protein</fullName>
    </submittedName>
</protein>
<reference evidence="1" key="1">
    <citation type="submission" date="2023-10" db="EMBL/GenBank/DDBJ databases">
        <title>Genome assembly of Pristionchus species.</title>
        <authorList>
            <person name="Yoshida K."/>
            <person name="Sommer R.J."/>
        </authorList>
    </citation>
    <scope>NUCLEOTIDE SEQUENCE</scope>
    <source>
        <strain evidence="1">RS0144</strain>
    </source>
</reference>
<proteinExistence type="predicted"/>
<evidence type="ECO:0000313" key="2">
    <source>
        <dbReference type="Proteomes" id="UP001432027"/>
    </source>
</evidence>
<dbReference type="AlphaFoldDB" id="A0AAV5UKN1"/>
<name>A0AAV5UKN1_9BILA</name>
<accession>A0AAV5UKN1</accession>
<dbReference type="InterPro" id="IPR050879">
    <property type="entry name" value="Acyltransferase_3"/>
</dbReference>
<sequence>MMRKLKIYEAKVKKVFILQALPLSTNIQKVEDRRIKNGKSIDGYMEETIKADATSMRIRVVELAKHCEKCVIYDLMPHHMDNGRFMMLNPITRLNYFERGGHHTLLGTSQMHYLKFT</sequence>
<comment type="caution">
    <text evidence="1">The sequence shown here is derived from an EMBL/GenBank/DDBJ whole genome shotgun (WGS) entry which is preliminary data.</text>
</comment>
<evidence type="ECO:0000313" key="1">
    <source>
        <dbReference type="EMBL" id="GMT07646.1"/>
    </source>
</evidence>
<dbReference type="Proteomes" id="UP001432027">
    <property type="component" value="Unassembled WGS sequence"/>
</dbReference>
<dbReference type="GO" id="GO:0000271">
    <property type="term" value="P:polysaccharide biosynthetic process"/>
    <property type="evidence" value="ECO:0007669"/>
    <property type="project" value="TreeGrafter"/>
</dbReference>
<organism evidence="1 2">
    <name type="scientific">Pristionchus entomophagus</name>
    <dbReference type="NCBI Taxonomy" id="358040"/>
    <lineage>
        <taxon>Eukaryota</taxon>
        <taxon>Metazoa</taxon>
        <taxon>Ecdysozoa</taxon>
        <taxon>Nematoda</taxon>
        <taxon>Chromadorea</taxon>
        <taxon>Rhabditida</taxon>
        <taxon>Rhabditina</taxon>
        <taxon>Diplogasteromorpha</taxon>
        <taxon>Diplogasteroidea</taxon>
        <taxon>Neodiplogasteridae</taxon>
        <taxon>Pristionchus</taxon>
    </lineage>
</organism>
<keyword evidence="2" id="KW-1185">Reference proteome</keyword>
<dbReference type="GO" id="GO:0016020">
    <property type="term" value="C:membrane"/>
    <property type="evidence" value="ECO:0007669"/>
    <property type="project" value="TreeGrafter"/>
</dbReference>
<gene>
    <name evidence="1" type="ORF">PENTCL1PPCAC_29820</name>
</gene>